<dbReference type="HOGENOM" id="CLU_1918580_0_0_1"/>
<proteinExistence type="predicted"/>
<reference evidence="2" key="1">
    <citation type="journal article" date="2012" name="MBio">
        <title>Comparative genome analysis of Trichophyton rubrum and related dermatophytes reveals candidate genes involved in infection.</title>
        <authorList>
            <person name="Martinez D.A."/>
            <person name="Oliver B.G."/>
            <person name="Graeser Y."/>
            <person name="Goldberg J.M."/>
            <person name="Li W."/>
            <person name="Martinez-Rossi N.M."/>
            <person name="Monod M."/>
            <person name="Shelest E."/>
            <person name="Barton R.C."/>
            <person name="Birch E."/>
            <person name="Brakhage A.A."/>
            <person name="Chen Z."/>
            <person name="Gurr S.J."/>
            <person name="Heiman D."/>
            <person name="Heitman J."/>
            <person name="Kosti I."/>
            <person name="Rossi A."/>
            <person name="Saif S."/>
            <person name="Samalova M."/>
            <person name="Saunders C.W."/>
            <person name="Shea T."/>
            <person name="Summerbell R.C."/>
            <person name="Xu J."/>
            <person name="Young S."/>
            <person name="Zeng Q."/>
            <person name="Birren B.W."/>
            <person name="Cuomo C.A."/>
            <person name="White T.C."/>
        </authorList>
    </citation>
    <scope>NUCLEOTIDE SEQUENCE [LARGE SCALE GENOMIC DNA]</scope>
    <source>
        <strain evidence="2">CBS 112818</strain>
    </source>
</reference>
<dbReference type="AlphaFoldDB" id="F2RWG0"/>
<name>F2RWG0_TRIT1</name>
<evidence type="ECO:0000313" key="2">
    <source>
        <dbReference type="Proteomes" id="UP000009172"/>
    </source>
</evidence>
<dbReference type="Proteomes" id="UP000009172">
    <property type="component" value="Unassembled WGS sequence"/>
</dbReference>
<accession>F2RWG0</accession>
<organism evidence="1 2">
    <name type="scientific">Trichophyton tonsurans (strain CBS 112818)</name>
    <name type="common">Scalp ringworm fungus</name>
    <dbReference type="NCBI Taxonomy" id="647933"/>
    <lineage>
        <taxon>Eukaryota</taxon>
        <taxon>Fungi</taxon>
        <taxon>Dikarya</taxon>
        <taxon>Ascomycota</taxon>
        <taxon>Pezizomycotina</taxon>
        <taxon>Eurotiomycetes</taxon>
        <taxon>Eurotiomycetidae</taxon>
        <taxon>Onygenales</taxon>
        <taxon>Arthrodermataceae</taxon>
        <taxon>Trichophyton</taxon>
    </lineage>
</organism>
<gene>
    <name evidence="1" type="ORF">TESG_03104</name>
</gene>
<keyword evidence="2" id="KW-1185">Reference proteome</keyword>
<protein>
    <submittedName>
        <fullName evidence="1">Uncharacterized protein</fullName>
    </submittedName>
</protein>
<evidence type="ECO:0000313" key="1">
    <source>
        <dbReference type="EMBL" id="EGD95634.1"/>
    </source>
</evidence>
<sequence>MHDIVSYVFRHCIAYSHQIAPVEDFSWGPPYDDCFFNQANTYHNVSIHIVIFAVNNCSTSRINYLKVATIYSTRIAERSPCPAPDKIYSALGGPRSMDLVRQVHRSNPGPFGLRGVQLGPKRHQLARDGPGY</sequence>
<dbReference type="EMBL" id="GG698489">
    <property type="protein sequence ID" value="EGD95634.1"/>
    <property type="molecule type" value="Genomic_DNA"/>
</dbReference>